<keyword evidence="4" id="KW-0378">Hydrolase</keyword>
<protein>
    <recommendedName>
        <fullName evidence="2">protein-serine/threonine phosphatase</fullName>
        <ecNumber evidence="2">3.1.3.16</ecNumber>
    </recommendedName>
</protein>
<evidence type="ECO:0000256" key="6">
    <source>
        <dbReference type="ARBA" id="ARBA00023211"/>
    </source>
</evidence>
<dbReference type="SUPFAM" id="SSF56300">
    <property type="entry name" value="Metallo-dependent phosphatases"/>
    <property type="match status" value="1"/>
</dbReference>
<feature type="region of interest" description="Disordered" evidence="10">
    <location>
        <begin position="400"/>
        <end position="462"/>
    </location>
</feature>
<evidence type="ECO:0000256" key="10">
    <source>
        <dbReference type="SAM" id="MobiDB-lite"/>
    </source>
</evidence>
<evidence type="ECO:0000259" key="11">
    <source>
        <dbReference type="SMART" id="SM00156"/>
    </source>
</evidence>
<evidence type="ECO:0000313" key="12">
    <source>
        <dbReference type="EMBL" id="AYV84314.1"/>
    </source>
</evidence>
<keyword evidence="5" id="KW-0904">Protein phosphatase</keyword>
<feature type="region of interest" description="Disordered" evidence="10">
    <location>
        <begin position="142"/>
        <end position="247"/>
    </location>
</feature>
<feature type="compositionally biased region" description="Basic and acidic residues" evidence="10">
    <location>
        <begin position="400"/>
        <end position="425"/>
    </location>
</feature>
<dbReference type="EC" id="3.1.3.16" evidence="2"/>
<dbReference type="InterPro" id="IPR050341">
    <property type="entry name" value="PP1_catalytic_subunit"/>
</dbReference>
<comment type="catalytic activity">
    <reaction evidence="8">
        <text>O-phospho-L-threonyl-[protein] + H2O = L-threonyl-[protein] + phosphate</text>
        <dbReference type="Rhea" id="RHEA:47004"/>
        <dbReference type="Rhea" id="RHEA-COMP:11060"/>
        <dbReference type="Rhea" id="RHEA-COMP:11605"/>
        <dbReference type="ChEBI" id="CHEBI:15377"/>
        <dbReference type="ChEBI" id="CHEBI:30013"/>
        <dbReference type="ChEBI" id="CHEBI:43474"/>
        <dbReference type="ChEBI" id="CHEBI:61977"/>
        <dbReference type="EC" id="3.1.3.16"/>
    </reaction>
</comment>
<dbReference type="InterPro" id="IPR029052">
    <property type="entry name" value="Metallo-depent_PP-like"/>
</dbReference>
<accession>A0A3G5ACJ1</accession>
<evidence type="ECO:0000256" key="3">
    <source>
        <dbReference type="ARBA" id="ARBA00022723"/>
    </source>
</evidence>
<evidence type="ECO:0000256" key="4">
    <source>
        <dbReference type="ARBA" id="ARBA00022801"/>
    </source>
</evidence>
<feature type="compositionally biased region" description="Basic and acidic residues" evidence="10">
    <location>
        <begin position="224"/>
        <end position="247"/>
    </location>
</feature>
<evidence type="ECO:0000256" key="1">
    <source>
        <dbReference type="ARBA" id="ARBA00001936"/>
    </source>
</evidence>
<reference evidence="12" key="1">
    <citation type="submission" date="2018-10" db="EMBL/GenBank/DDBJ databases">
        <title>Hidden diversity of soil giant viruses.</title>
        <authorList>
            <person name="Schulz F."/>
            <person name="Alteio L."/>
            <person name="Goudeau D."/>
            <person name="Ryan E.M."/>
            <person name="Malmstrom R.R."/>
            <person name="Blanchard J."/>
            <person name="Woyke T."/>
        </authorList>
    </citation>
    <scope>NUCLEOTIDE SEQUENCE</scope>
    <source>
        <strain evidence="12">HYV1</strain>
    </source>
</reference>
<proteinExistence type="predicted"/>
<feature type="compositionally biased region" description="Basic and acidic residues" evidence="10">
    <location>
        <begin position="142"/>
        <end position="167"/>
    </location>
</feature>
<organism evidence="12">
    <name type="scientific">Hyperionvirus sp</name>
    <dbReference type="NCBI Taxonomy" id="2487770"/>
    <lineage>
        <taxon>Viruses</taxon>
        <taxon>Varidnaviria</taxon>
        <taxon>Bamfordvirae</taxon>
        <taxon>Nucleocytoviricota</taxon>
        <taxon>Megaviricetes</taxon>
        <taxon>Imitervirales</taxon>
        <taxon>Mimiviridae</taxon>
        <taxon>Klosneuvirinae</taxon>
    </lineage>
</organism>
<dbReference type="PANTHER" id="PTHR11668">
    <property type="entry name" value="SERINE/THREONINE PROTEIN PHOSPHATASE"/>
    <property type="match status" value="1"/>
</dbReference>
<dbReference type="InterPro" id="IPR004843">
    <property type="entry name" value="Calcineurin-like_PHP"/>
</dbReference>
<dbReference type="GO" id="GO:0046872">
    <property type="term" value="F:metal ion binding"/>
    <property type="evidence" value="ECO:0007669"/>
    <property type="project" value="UniProtKB-KW"/>
</dbReference>
<gene>
    <name evidence="12" type="ORF">Hyperionvirus22_15</name>
</gene>
<dbReference type="EMBL" id="MK072404">
    <property type="protein sequence ID" value="AYV84314.1"/>
    <property type="molecule type" value="Genomic_DNA"/>
</dbReference>
<comment type="cofactor">
    <cofactor evidence="1">
        <name>Mn(2+)</name>
        <dbReference type="ChEBI" id="CHEBI:29035"/>
    </cofactor>
</comment>
<evidence type="ECO:0000256" key="5">
    <source>
        <dbReference type="ARBA" id="ARBA00022912"/>
    </source>
</evidence>
<dbReference type="Gene3D" id="3.60.21.10">
    <property type="match status" value="1"/>
</dbReference>
<comment type="catalytic activity">
    <reaction evidence="7">
        <text>O-phospho-L-seryl-[protein] + H2O = L-seryl-[protein] + phosphate</text>
        <dbReference type="Rhea" id="RHEA:20629"/>
        <dbReference type="Rhea" id="RHEA-COMP:9863"/>
        <dbReference type="Rhea" id="RHEA-COMP:11604"/>
        <dbReference type="ChEBI" id="CHEBI:15377"/>
        <dbReference type="ChEBI" id="CHEBI:29999"/>
        <dbReference type="ChEBI" id="CHEBI:43474"/>
        <dbReference type="ChEBI" id="CHEBI:83421"/>
        <dbReference type="EC" id="3.1.3.16"/>
    </reaction>
</comment>
<keyword evidence="3" id="KW-0479">Metal-binding</keyword>
<keyword evidence="9" id="KW-0175">Coiled coil</keyword>
<dbReference type="CDD" id="cd00144">
    <property type="entry name" value="MPP_PPP_family"/>
    <property type="match status" value="1"/>
</dbReference>
<feature type="compositionally biased region" description="Basic and acidic residues" evidence="10">
    <location>
        <begin position="330"/>
        <end position="346"/>
    </location>
</feature>
<feature type="compositionally biased region" description="Basic and acidic residues" evidence="10">
    <location>
        <begin position="432"/>
        <end position="462"/>
    </location>
</feature>
<dbReference type="SMART" id="SM00156">
    <property type="entry name" value="PP2Ac"/>
    <property type="match status" value="1"/>
</dbReference>
<evidence type="ECO:0000256" key="9">
    <source>
        <dbReference type="SAM" id="Coils"/>
    </source>
</evidence>
<dbReference type="PRINTS" id="PR00114">
    <property type="entry name" value="STPHPHTASE"/>
</dbReference>
<sequence length="1076" mass="120223">MESKALDFFANDIDKFVKRYNSLAKELVSLRSIYKDLTKQYEDVLRTNKMSSPESPVEQLLGGADLQLLQTIANVTGVLVKYISIYKKMKKEKIDLENKIKELRREIEAAERAAPAVAIVEPERVARVEAERVARMEAERVPAERAAGEATKKAEREEAERTARVAAERGATAAERGATPAERAAAEATRKSEIEAAQREAAERAARVATERAEAERVAAATTRKAEREAAVATEEAAKRQRAEAERVARVEAERAAAETARKAEDAANRQRAAIAAAEATRKAEREEAERAAAAEANRIAEEAAKREREAAIAAAEATRLRAEAVRKAEEDAKRRREAVERETVERAAAQRAAAEREARVVAERAAAETAEAAERQRAAIAAAEANRIAEENATRLRAEGVRKAEEDAKRRREAVERETAERTARVAAEATRLRAEAVRKAEEDTKRRREAVERETAETARKKKADDVIAAAAAAAAATAVEEKRGGPSPITRTITPTIELYEFKIKDYTPNVTTPNKFTKGFISAEDKCGVISVDPDDPNKSTIADNNLSSCDVIETDLATDWEKILGENLGEHFNRGKLAVSGEFISEPNLLFGLIKDLYYEYKHFESRSKIPTLLTDPVWRDFCTLWGDLFKKILLHLTDSYKSLFGSETAANEATTNSYIHSINIDISEKVIMIGDVHGSLHTFLRMLFRFHRFGILDLKTLKLAPGYRLVFLGDVIDRGNFSLEISIVIFFMIERNNADPMNPRIIYNRGNHEEGRTSSAYGLASELSNRCEHGDLYQNLNDTYLFMPSAVILQVKHNSSFYRYWLCHGGFDASFLEETSILKKYIGERNAIIQLPGATEQDNIRWSDFINFGADKKGPLINYGRGGTGLTYDKHNVYQFMTINKIDFIIRGHQDSFDNNYLYATSHMTSSGRPMPGIGLNIGNLGVVNEKLNKELVTFNEITAADGRRKGPIATLVATSSAYDIGQKVFPDKTTLAYYYGNEYNADKTIKNETSEIYPVLTISTNTDIDRPLRADSFALLRFDKTPENPNVLTPTRPLPQKGGYYKKYLKYKRKYNKLQNHPTSDISSP</sequence>
<feature type="compositionally biased region" description="Low complexity" evidence="10">
    <location>
        <begin position="168"/>
        <end position="183"/>
    </location>
</feature>
<feature type="compositionally biased region" description="Basic and acidic residues" evidence="10">
    <location>
        <begin position="184"/>
        <end position="217"/>
    </location>
</feature>
<dbReference type="Pfam" id="PF00149">
    <property type="entry name" value="Metallophos"/>
    <property type="match status" value="1"/>
</dbReference>
<feature type="coiled-coil region" evidence="9">
    <location>
        <begin position="86"/>
        <end position="113"/>
    </location>
</feature>
<evidence type="ECO:0000256" key="2">
    <source>
        <dbReference type="ARBA" id="ARBA00013081"/>
    </source>
</evidence>
<feature type="domain" description="Serine/threonine specific protein phosphatases" evidence="11">
    <location>
        <begin position="634"/>
        <end position="949"/>
    </location>
</feature>
<evidence type="ECO:0000256" key="8">
    <source>
        <dbReference type="ARBA" id="ARBA00048336"/>
    </source>
</evidence>
<dbReference type="InterPro" id="IPR006186">
    <property type="entry name" value="Ser/Thr-sp_prot-phosphatase"/>
</dbReference>
<dbReference type="PANTHER" id="PTHR11668:SF300">
    <property type="entry name" value="SERINE_THREONINE-PROTEIN PHOSPHATASE"/>
    <property type="match status" value="1"/>
</dbReference>
<keyword evidence="6" id="KW-0464">Manganese</keyword>
<dbReference type="GO" id="GO:0004722">
    <property type="term" value="F:protein serine/threonine phosphatase activity"/>
    <property type="evidence" value="ECO:0007669"/>
    <property type="project" value="UniProtKB-EC"/>
</dbReference>
<name>A0A3G5ACJ1_9VIRU</name>
<feature type="region of interest" description="Disordered" evidence="10">
    <location>
        <begin position="330"/>
        <end position="357"/>
    </location>
</feature>
<evidence type="ECO:0000256" key="7">
    <source>
        <dbReference type="ARBA" id="ARBA00047761"/>
    </source>
</evidence>